<dbReference type="Gene3D" id="2.70.98.10">
    <property type="match status" value="1"/>
</dbReference>
<dbReference type="InterPro" id="IPR011071">
    <property type="entry name" value="Lyase_8-like_C"/>
</dbReference>
<evidence type="ECO:0000256" key="1">
    <source>
        <dbReference type="ARBA" id="ARBA00006699"/>
    </source>
</evidence>
<dbReference type="PROSITE" id="PS51318">
    <property type="entry name" value="TAT"/>
    <property type="match status" value="1"/>
</dbReference>
<evidence type="ECO:0000256" key="2">
    <source>
        <dbReference type="ARBA" id="ARBA00022729"/>
    </source>
</evidence>
<dbReference type="Gene3D" id="1.50.10.100">
    <property type="entry name" value="Chondroitin AC/alginate lyase"/>
    <property type="match status" value="1"/>
</dbReference>
<sequence>MSPQISRRTVLETAGTLSLAAVVSSMFAQNSWAASVPSAVDFAALRTRWVDQITGRTVIQAGDPDFATAITALNNKAAASLAKVNRAAGRTSVFTDLSLANDVHIASTYQRLQQLAIAWATPTATVFGDDSVLADIKAGLADAHAVAYNDTKVESGNWWNWEIGVTRALADTLVLIHGELSAAEIAANCAAIDHFVPDPWQQFMAPRAKVTSVGANRVDLSQAIIIRSLAGEDTAKLQHAITGLSQVWQYVTSGDGFFRDGSFIQHGTTAYTGSYGVVLLTGLSKLFALLGGTASEISDPSRSIFLDAVEGSYAPFIINGAMADAVRGRSISREANTGYDLGASAIEAILLLARAMDPATAGRWRGLCAGWITHNTCRPILAGASVPRTALVKELQASGIAPIAETAGHRLFPAMDRTIHRGSGWALSLSMSSNRIAWYECGNGENNRGYYTGSGMTHFYTADLGQYDDAYWATANYNRLPGTTVDTTPLPDKVEGEWGAARPANEWTGSAALGEVAAVGQHLVGPGGTGLSARKSWFISGDLAVCLGADISTRSGARVESIVDHRNLHEGNNALTTASGSIAESAGSAVILDDDRWVHLDGFGGYAVLDASPLTVLRESRSGSWSAVNLLAGSTTVQQRNFATVYIDHGAGDTPGSYAYVVAPGASVAQIRQIAQGNNHTVIRNDATAQSVEFKSEKTTAATFWKAGTAGDLVASGPACVVYSRHGNVLSLAVSEPTQKASSITLTLPDGTWSTVLEGSGAVLGADAEGRSILTLDTAGLGGQTQTVKLRR</sequence>
<evidence type="ECO:0000313" key="12">
    <source>
        <dbReference type="Proteomes" id="UP001242995"/>
    </source>
</evidence>
<evidence type="ECO:0000259" key="6">
    <source>
        <dbReference type="Pfam" id="PF02278"/>
    </source>
</evidence>
<dbReference type="SUPFAM" id="SSF48230">
    <property type="entry name" value="Chondroitin AC/alginate lyase"/>
    <property type="match status" value="1"/>
</dbReference>
<keyword evidence="2 5" id="KW-0732">Signal</keyword>
<dbReference type="InterPro" id="IPR003159">
    <property type="entry name" value="Lyase_8_central_dom"/>
</dbReference>
<dbReference type="InterPro" id="IPR004103">
    <property type="entry name" value="Lyase_8_C"/>
</dbReference>
<dbReference type="Pfam" id="PF08124">
    <property type="entry name" value="Lyase_8_N"/>
    <property type="match status" value="1"/>
</dbReference>
<name>A0AAW8D878_9MICC</name>
<comment type="similarity">
    <text evidence="1">Belongs to the polysaccharide lyase 8 family.</text>
</comment>
<dbReference type="PANTHER" id="PTHR38481">
    <property type="entry name" value="HYALURONATE LYASE"/>
    <property type="match status" value="1"/>
</dbReference>
<feature type="active site" evidence="4">
    <location>
        <position position="266"/>
    </location>
</feature>
<accession>A0AAW8D878</accession>
<dbReference type="AlphaFoldDB" id="A0AAW8D878"/>
<dbReference type="GO" id="GO:0030246">
    <property type="term" value="F:carbohydrate binding"/>
    <property type="evidence" value="ECO:0007669"/>
    <property type="project" value="InterPro"/>
</dbReference>
<evidence type="ECO:0000313" key="9">
    <source>
        <dbReference type="EMBL" id="MDP9904462.1"/>
    </source>
</evidence>
<dbReference type="SUPFAM" id="SSF74650">
    <property type="entry name" value="Galactose mutarotase-like"/>
    <property type="match status" value="1"/>
</dbReference>
<comment type="caution">
    <text evidence="9">The sequence shown here is derived from an EMBL/GenBank/DDBJ whole genome shotgun (WGS) entry which is preliminary data.</text>
</comment>
<dbReference type="InterPro" id="IPR038970">
    <property type="entry name" value="Lyase_8"/>
</dbReference>
<dbReference type="Proteomes" id="UP001230951">
    <property type="component" value="Unassembled WGS sequence"/>
</dbReference>
<evidence type="ECO:0000259" key="8">
    <source>
        <dbReference type="Pfam" id="PF08124"/>
    </source>
</evidence>
<feature type="active site" evidence="4">
    <location>
        <position position="329"/>
    </location>
</feature>
<dbReference type="Gene3D" id="2.60.220.10">
    <property type="entry name" value="Polysaccharide lyase family 8-like, C-terminal"/>
    <property type="match status" value="1"/>
</dbReference>
<dbReference type="SUPFAM" id="SSF49863">
    <property type="entry name" value="Hyaluronate lyase-like, C-terminal domain"/>
    <property type="match status" value="1"/>
</dbReference>
<organism evidence="9 12">
    <name type="scientific">Arthrobacter bambusae</name>
    <dbReference type="NCBI Taxonomy" id="1338426"/>
    <lineage>
        <taxon>Bacteria</taxon>
        <taxon>Bacillati</taxon>
        <taxon>Actinomycetota</taxon>
        <taxon>Actinomycetes</taxon>
        <taxon>Micrococcales</taxon>
        <taxon>Micrococcaceae</taxon>
        <taxon>Arthrobacter</taxon>
    </lineage>
</organism>
<gene>
    <name evidence="9" type="ORF">J2S90_001408</name>
    <name evidence="10" type="ORF">J2S93_000292</name>
</gene>
<dbReference type="RefSeq" id="WP_306960125.1">
    <property type="nucleotide sequence ID" value="NZ_JAUSRG010000002.1"/>
</dbReference>
<dbReference type="EMBL" id="JAUSTF010000001">
    <property type="protein sequence ID" value="MDQ0178885.1"/>
    <property type="molecule type" value="Genomic_DNA"/>
</dbReference>
<dbReference type="EC" id="4.2.2.1" evidence="9"/>
<dbReference type="GO" id="GO:0030340">
    <property type="term" value="F:hyaluronate lyase activity"/>
    <property type="evidence" value="ECO:0007669"/>
    <property type="project" value="UniProtKB-EC"/>
</dbReference>
<dbReference type="CDD" id="cd01083">
    <property type="entry name" value="GAG_Lyase"/>
    <property type="match status" value="1"/>
</dbReference>
<feature type="chain" id="PRO_5043970166" evidence="5">
    <location>
        <begin position="34"/>
        <end position="792"/>
    </location>
</feature>
<keyword evidence="3 9" id="KW-0456">Lyase</keyword>
<keyword evidence="11" id="KW-1185">Reference proteome</keyword>
<feature type="active site" evidence="4">
    <location>
        <position position="275"/>
    </location>
</feature>
<feature type="signal peptide" evidence="5">
    <location>
        <begin position="1"/>
        <end position="33"/>
    </location>
</feature>
<feature type="domain" description="Polysaccharide lyase 8 N-terminal alpha-helical" evidence="8">
    <location>
        <begin position="49"/>
        <end position="369"/>
    </location>
</feature>
<dbReference type="Pfam" id="PF02884">
    <property type="entry name" value="Lyase_8_C"/>
    <property type="match status" value="1"/>
</dbReference>
<proteinExistence type="inferred from homology"/>
<reference evidence="9 11" key="1">
    <citation type="submission" date="2023-07" db="EMBL/GenBank/DDBJ databases">
        <title>Sorghum-associated microbial communities from plants grown in Nebraska, USA.</title>
        <authorList>
            <person name="Schachtman D."/>
        </authorList>
    </citation>
    <scope>NUCLEOTIDE SEQUENCE</scope>
    <source>
        <strain evidence="9">DS1006</strain>
        <strain evidence="10 11">DS1016</strain>
    </source>
</reference>
<evidence type="ECO:0000256" key="4">
    <source>
        <dbReference type="PIRSR" id="PIRSR638970-1"/>
    </source>
</evidence>
<dbReference type="InterPro" id="IPR012970">
    <property type="entry name" value="Lyase_8_alpha_N"/>
</dbReference>
<dbReference type="EMBL" id="JAUSRG010000002">
    <property type="protein sequence ID" value="MDP9904462.1"/>
    <property type="molecule type" value="Genomic_DNA"/>
</dbReference>
<feature type="domain" description="Polysaccharide lyase family 8 C-terminal" evidence="7">
    <location>
        <begin position="681"/>
        <end position="745"/>
    </location>
</feature>
<evidence type="ECO:0000313" key="11">
    <source>
        <dbReference type="Proteomes" id="UP001230951"/>
    </source>
</evidence>
<dbReference type="InterPro" id="IPR006311">
    <property type="entry name" value="TAT_signal"/>
</dbReference>
<evidence type="ECO:0000256" key="3">
    <source>
        <dbReference type="ARBA" id="ARBA00023239"/>
    </source>
</evidence>
<dbReference type="Pfam" id="PF02278">
    <property type="entry name" value="Lyase_8"/>
    <property type="match status" value="1"/>
</dbReference>
<dbReference type="PANTHER" id="PTHR38481:SF1">
    <property type="entry name" value="HYALURONATE LYASE"/>
    <property type="match status" value="1"/>
</dbReference>
<evidence type="ECO:0000259" key="7">
    <source>
        <dbReference type="Pfam" id="PF02884"/>
    </source>
</evidence>
<dbReference type="InterPro" id="IPR008929">
    <property type="entry name" value="Chondroitin_lyas"/>
</dbReference>
<dbReference type="GO" id="GO:0005975">
    <property type="term" value="P:carbohydrate metabolic process"/>
    <property type="evidence" value="ECO:0007669"/>
    <property type="project" value="InterPro"/>
</dbReference>
<dbReference type="Proteomes" id="UP001242995">
    <property type="component" value="Unassembled WGS sequence"/>
</dbReference>
<protein>
    <submittedName>
        <fullName evidence="9">Hyaluronate lyase</fullName>
        <ecNumber evidence="9">4.2.2.1</ecNumber>
    </submittedName>
</protein>
<feature type="domain" description="Polysaccharide lyase family 8 central" evidence="6">
    <location>
        <begin position="409"/>
        <end position="667"/>
    </location>
</feature>
<dbReference type="InterPro" id="IPR014718">
    <property type="entry name" value="GH-type_carb-bd"/>
</dbReference>
<dbReference type="GO" id="GO:0005576">
    <property type="term" value="C:extracellular region"/>
    <property type="evidence" value="ECO:0007669"/>
    <property type="project" value="InterPro"/>
</dbReference>
<dbReference type="InterPro" id="IPR011013">
    <property type="entry name" value="Gal_mutarotase_sf_dom"/>
</dbReference>
<evidence type="ECO:0000313" key="10">
    <source>
        <dbReference type="EMBL" id="MDQ0178885.1"/>
    </source>
</evidence>
<evidence type="ECO:0000256" key="5">
    <source>
        <dbReference type="SAM" id="SignalP"/>
    </source>
</evidence>